<accession>A0ACB8BMI2</accession>
<proteinExistence type="predicted"/>
<dbReference type="EMBL" id="MU266381">
    <property type="protein sequence ID" value="KAH7926524.1"/>
    <property type="molecule type" value="Genomic_DNA"/>
</dbReference>
<sequence length="445" mass="47991">MAPKTHRAGPAALPRTHSRSSSAGSSKAGLNLHFTQKDPAPPKQPERPKKNGFTHSRNTSPYPQRVNSGLRAASKEHIQPQPSRHAPPSNLRQGVKPKAGFTIASTSADEDDEWVSSESGAATPNSPDTDTGRSRTPVDQRNPPPPPPVDELMTRPETPRAQQSSMSRVPTIRPPEAPSRAPPPVPAARGLPPALPAPLAHPEPVLHQPHLYAEPRAMETRSENTSPVHRTHPHKRQSVTRPPSTHSVTSRTEAPLRPHPLIRGQSFGQNVPVTPRMVALAPLIVTSDTAPPQTSPTQHGDKLTTSPSSIKTAYAQPSPNRRTSISSARSVATVPNHPPNQSNQSQLSRAAHDRNRTLSTISSSSTSSMQALSSLAHLPTTRPSTPQYTSHFPAASLSASLEATHPLLPPPYLSAHLSILAYRSPLKESFDRVSVAREQQKPHKH</sequence>
<reference evidence="1" key="1">
    <citation type="journal article" date="2021" name="New Phytol.">
        <title>Evolutionary innovations through gain and loss of genes in the ectomycorrhizal Boletales.</title>
        <authorList>
            <person name="Wu G."/>
            <person name="Miyauchi S."/>
            <person name="Morin E."/>
            <person name="Kuo A."/>
            <person name="Drula E."/>
            <person name="Varga T."/>
            <person name="Kohler A."/>
            <person name="Feng B."/>
            <person name="Cao Y."/>
            <person name="Lipzen A."/>
            <person name="Daum C."/>
            <person name="Hundley H."/>
            <person name="Pangilinan J."/>
            <person name="Johnson J."/>
            <person name="Barry K."/>
            <person name="LaButti K."/>
            <person name="Ng V."/>
            <person name="Ahrendt S."/>
            <person name="Min B."/>
            <person name="Choi I.G."/>
            <person name="Park H."/>
            <person name="Plett J.M."/>
            <person name="Magnuson J."/>
            <person name="Spatafora J.W."/>
            <person name="Nagy L.G."/>
            <person name="Henrissat B."/>
            <person name="Grigoriev I.V."/>
            <person name="Yang Z.L."/>
            <person name="Xu J."/>
            <person name="Martin F.M."/>
        </authorList>
    </citation>
    <scope>NUCLEOTIDE SEQUENCE</scope>
    <source>
        <strain evidence="1">KUC20120723A-06</strain>
    </source>
</reference>
<evidence type="ECO:0000313" key="2">
    <source>
        <dbReference type="Proteomes" id="UP000790709"/>
    </source>
</evidence>
<evidence type="ECO:0000313" key="1">
    <source>
        <dbReference type="EMBL" id="KAH7926524.1"/>
    </source>
</evidence>
<gene>
    <name evidence="1" type="ORF">BV22DRAFT_1104258</name>
</gene>
<dbReference type="Proteomes" id="UP000790709">
    <property type="component" value="Unassembled WGS sequence"/>
</dbReference>
<protein>
    <submittedName>
        <fullName evidence="1">Uncharacterized protein</fullName>
    </submittedName>
</protein>
<comment type="caution">
    <text evidence="1">The sequence shown here is derived from an EMBL/GenBank/DDBJ whole genome shotgun (WGS) entry which is preliminary data.</text>
</comment>
<organism evidence="1 2">
    <name type="scientific">Leucogyrophana mollusca</name>
    <dbReference type="NCBI Taxonomy" id="85980"/>
    <lineage>
        <taxon>Eukaryota</taxon>
        <taxon>Fungi</taxon>
        <taxon>Dikarya</taxon>
        <taxon>Basidiomycota</taxon>
        <taxon>Agaricomycotina</taxon>
        <taxon>Agaricomycetes</taxon>
        <taxon>Agaricomycetidae</taxon>
        <taxon>Boletales</taxon>
        <taxon>Boletales incertae sedis</taxon>
        <taxon>Leucogyrophana</taxon>
    </lineage>
</organism>
<keyword evidence="2" id="KW-1185">Reference proteome</keyword>
<name>A0ACB8BMI2_9AGAM</name>